<keyword evidence="2" id="KW-1185">Reference proteome</keyword>
<dbReference type="EMBL" id="SRLO01000169">
    <property type="protein sequence ID" value="TNN69981.1"/>
    <property type="molecule type" value="Genomic_DNA"/>
</dbReference>
<name>A0A4Z2HWM9_9TELE</name>
<protein>
    <submittedName>
        <fullName evidence="1">Uncharacterized protein</fullName>
    </submittedName>
</protein>
<reference evidence="1 2" key="1">
    <citation type="submission" date="2019-03" db="EMBL/GenBank/DDBJ databases">
        <title>First draft genome of Liparis tanakae, snailfish: a comprehensive survey of snailfish specific genes.</title>
        <authorList>
            <person name="Kim W."/>
            <person name="Song I."/>
            <person name="Jeong J.-H."/>
            <person name="Kim D."/>
            <person name="Kim S."/>
            <person name="Ryu S."/>
            <person name="Song J.Y."/>
            <person name="Lee S.K."/>
        </authorList>
    </citation>
    <scope>NUCLEOTIDE SEQUENCE [LARGE SCALE GENOMIC DNA]</scope>
    <source>
        <tissue evidence="1">Muscle</tissue>
    </source>
</reference>
<comment type="caution">
    <text evidence="1">The sequence shown here is derived from an EMBL/GenBank/DDBJ whole genome shotgun (WGS) entry which is preliminary data.</text>
</comment>
<proteinExistence type="predicted"/>
<organism evidence="1 2">
    <name type="scientific">Liparis tanakae</name>
    <name type="common">Tanaka's snailfish</name>
    <dbReference type="NCBI Taxonomy" id="230148"/>
    <lineage>
        <taxon>Eukaryota</taxon>
        <taxon>Metazoa</taxon>
        <taxon>Chordata</taxon>
        <taxon>Craniata</taxon>
        <taxon>Vertebrata</taxon>
        <taxon>Euteleostomi</taxon>
        <taxon>Actinopterygii</taxon>
        <taxon>Neopterygii</taxon>
        <taxon>Teleostei</taxon>
        <taxon>Neoteleostei</taxon>
        <taxon>Acanthomorphata</taxon>
        <taxon>Eupercaria</taxon>
        <taxon>Perciformes</taxon>
        <taxon>Cottioidei</taxon>
        <taxon>Cottales</taxon>
        <taxon>Liparidae</taxon>
        <taxon>Liparis</taxon>
    </lineage>
</organism>
<accession>A0A4Z2HWM9</accession>
<dbReference type="AlphaFoldDB" id="A0A4Z2HWM9"/>
<dbReference type="Proteomes" id="UP000314294">
    <property type="component" value="Unassembled WGS sequence"/>
</dbReference>
<gene>
    <name evidence="1" type="ORF">EYF80_019854</name>
</gene>
<sequence>MGRYEHHQLASLTTRIDALVDIPCSLSLRIEGGGAPRPCGLYEPLPTPGPGTEDGAVSSGRLQLDVMLIMVDMNSPFGAPGAIHNIQ</sequence>
<evidence type="ECO:0000313" key="1">
    <source>
        <dbReference type="EMBL" id="TNN69981.1"/>
    </source>
</evidence>
<evidence type="ECO:0000313" key="2">
    <source>
        <dbReference type="Proteomes" id="UP000314294"/>
    </source>
</evidence>